<accession>A0A915CWW6</accession>
<dbReference type="SUPFAM" id="SSF54001">
    <property type="entry name" value="Cysteine proteinases"/>
    <property type="match status" value="2"/>
</dbReference>
<evidence type="ECO:0000259" key="1">
    <source>
        <dbReference type="PROSITE" id="PS50235"/>
    </source>
</evidence>
<proteinExistence type="predicted"/>
<dbReference type="CDD" id="cd02257">
    <property type="entry name" value="Peptidase_C19"/>
    <property type="match status" value="1"/>
</dbReference>
<dbReference type="SUPFAM" id="SSF52540">
    <property type="entry name" value="P-loop containing nucleoside triphosphate hydrolases"/>
    <property type="match status" value="1"/>
</dbReference>
<keyword evidence="2" id="KW-1185">Reference proteome</keyword>
<dbReference type="WBParaSite" id="jg1346">
    <property type="protein sequence ID" value="jg1346"/>
    <property type="gene ID" value="jg1346"/>
</dbReference>
<dbReference type="PANTHER" id="PTHR10492:SF57">
    <property type="entry name" value="ATP-DEPENDENT DNA HELICASE"/>
    <property type="match status" value="1"/>
</dbReference>
<reference evidence="3" key="1">
    <citation type="submission" date="2022-11" db="UniProtKB">
        <authorList>
            <consortium name="WormBaseParasite"/>
        </authorList>
    </citation>
    <scope>IDENTIFICATION</scope>
</reference>
<dbReference type="InterPro" id="IPR027417">
    <property type="entry name" value="P-loop_NTPase"/>
</dbReference>
<feature type="domain" description="USP" evidence="1">
    <location>
        <begin position="513"/>
        <end position="797"/>
    </location>
</feature>
<organism evidence="2 3">
    <name type="scientific">Ditylenchus dipsaci</name>
    <dbReference type="NCBI Taxonomy" id="166011"/>
    <lineage>
        <taxon>Eukaryota</taxon>
        <taxon>Metazoa</taxon>
        <taxon>Ecdysozoa</taxon>
        <taxon>Nematoda</taxon>
        <taxon>Chromadorea</taxon>
        <taxon>Rhabditida</taxon>
        <taxon>Tylenchina</taxon>
        <taxon>Tylenchomorpha</taxon>
        <taxon>Sphaerularioidea</taxon>
        <taxon>Anguinidae</taxon>
        <taxon>Anguininae</taxon>
        <taxon>Ditylenchus</taxon>
    </lineage>
</organism>
<dbReference type="InterPro" id="IPR049163">
    <property type="entry name" value="Pif1-like_2B_dom"/>
</dbReference>
<dbReference type="GO" id="GO:0016579">
    <property type="term" value="P:protein deubiquitination"/>
    <property type="evidence" value="ECO:0007669"/>
    <property type="project" value="InterPro"/>
</dbReference>
<evidence type="ECO:0000313" key="3">
    <source>
        <dbReference type="WBParaSite" id="jg1346"/>
    </source>
</evidence>
<dbReference type="Pfam" id="PF21530">
    <property type="entry name" value="Pif1_2B_dom"/>
    <property type="match status" value="1"/>
</dbReference>
<dbReference type="Proteomes" id="UP000887574">
    <property type="component" value="Unplaced"/>
</dbReference>
<sequence length="946" mass="107898">MPIVKRGIPGYVNGGILDQFAATIKQSDLWKHFEKGQLLLVKNMRIKQDKDKKELFANQLLMTGTGTNYFGRTPYVLANKNQLVGSLTELLQIYPEAALQNPKSEESLKVFAKTAILCPKNVDVYNINDIIVNQIKGEMKTYVGIDHVISEEGTDLFALDYCNRLPENINKMTPPGMPPHRLDLKEGAVVMLMKNLDIKNGLVNGTRLQLLKLGEQVLTCRVLTGPQCGQTVCIPKVRFEYGNSPGEIGVRWSRLMFPVRVSFAISINKAQGQTLKTLASVWNTRKCLATLYVALSRAQTADGIKILNHPVHRDDGRVVHNLIKNIVLQRVLDHRDRQRGIELAKKDFIPVLSEPLPSSLQKNALPYKDDKLRGSNTTWFCYGRDRFSRRMPMTKKHLQCIEPYLESIGFKDILVYPFIIPNYDHLDYVDWGLWRVSKKLRLTDPHCDALGIDPMASTSDMSIKTNDDNVSLPKAPFHPLQEVHKDKSASFHKDLPPPEKVDKKDIICPYPTLLLQNPNVDCCLNSALQSLRMLNDIKHELTNIDEITDYFLKLPLSEKLNFPEAVHFQEYLGNIGRLLMREGESMPLQSGALRKLRGFPFGPEQQDAEEILTHILRSYPPLRNSFSFNQIQTLDSSCKCVQNRQRIDQELTIQMPVSDGPMDFSIRLNALCAVEHFDYICERVDHQKMALREDGRHLTLTLLKMADGKMVAHIKRVNPFITGLNIDQQSIFGEHFRLQAVIWRSGESLDSGHYKVIARSETHNDFYIFEDARKPILCQNYFESGMKNAYILIFTKIGPLTQLVPDNTKITFTSEDFYQAVDMPLLSAEISSNDVSAYIEKFCGERIGNDFVISGYQGRLYRSDLYRLTNSTGTNDAWLNDNVLDCYMDFLTTEFPGFGNIGYFHPQMYLRRKEMYAISKSTRSRGSGTRHRLFLLLAAFTAITLF</sequence>
<dbReference type="Pfam" id="PF00443">
    <property type="entry name" value="UCH"/>
    <property type="match status" value="1"/>
</dbReference>
<dbReference type="InterPro" id="IPR038765">
    <property type="entry name" value="Papain-like_cys_pep_sf"/>
</dbReference>
<dbReference type="PANTHER" id="PTHR10492">
    <property type="match status" value="1"/>
</dbReference>
<protein>
    <submittedName>
        <fullName evidence="3">ATP-dependent DNA helicase</fullName>
    </submittedName>
</protein>
<name>A0A915CWW6_9BILA</name>
<dbReference type="Gene3D" id="3.90.70.10">
    <property type="entry name" value="Cysteine proteinases"/>
    <property type="match status" value="1"/>
</dbReference>
<dbReference type="InterPro" id="IPR028889">
    <property type="entry name" value="USP"/>
</dbReference>
<dbReference type="PROSITE" id="PS50235">
    <property type="entry name" value="USP_3"/>
    <property type="match status" value="1"/>
</dbReference>
<dbReference type="GO" id="GO:0004843">
    <property type="term" value="F:cysteine-type deubiquitinase activity"/>
    <property type="evidence" value="ECO:0007669"/>
    <property type="project" value="InterPro"/>
</dbReference>
<dbReference type="AlphaFoldDB" id="A0A915CWW6"/>
<evidence type="ECO:0000313" key="2">
    <source>
        <dbReference type="Proteomes" id="UP000887574"/>
    </source>
</evidence>
<dbReference type="InterPro" id="IPR001394">
    <property type="entry name" value="Peptidase_C19_UCH"/>
</dbReference>